<name>A0ABR7UZM1_9FLAO</name>
<sequence length="51" mass="5664">MAKVGWDSSSLSLCRNDNEQNNDFNGLFERGTTGKSQKAEFLLPNLGFDPN</sequence>
<keyword evidence="2" id="KW-1185">Reference proteome</keyword>
<dbReference type="EMBL" id="JABTCF010000001">
    <property type="protein sequence ID" value="MBD0776481.1"/>
    <property type="molecule type" value="Genomic_DNA"/>
</dbReference>
<reference evidence="1" key="1">
    <citation type="submission" date="2020-05" db="EMBL/GenBank/DDBJ databases">
        <title>The draft genome sequence of Maribacter sp. ANRC-HE7.</title>
        <authorList>
            <person name="Mu L."/>
        </authorList>
    </citation>
    <scope>NUCLEOTIDE SEQUENCE</scope>
    <source>
        <strain evidence="1">ANRC-HE7</strain>
    </source>
</reference>
<proteinExistence type="predicted"/>
<accession>A0ABR7UZM1</accession>
<comment type="caution">
    <text evidence="1">The sequence shown here is derived from an EMBL/GenBank/DDBJ whole genome shotgun (WGS) entry which is preliminary data.</text>
</comment>
<organism evidence="1 2">
    <name type="scientific">Maribacter aquimaris</name>
    <dbReference type="NCBI Taxonomy" id="2737171"/>
    <lineage>
        <taxon>Bacteria</taxon>
        <taxon>Pseudomonadati</taxon>
        <taxon>Bacteroidota</taxon>
        <taxon>Flavobacteriia</taxon>
        <taxon>Flavobacteriales</taxon>
        <taxon>Flavobacteriaceae</taxon>
        <taxon>Maribacter</taxon>
    </lineage>
</organism>
<dbReference type="Proteomes" id="UP001166021">
    <property type="component" value="Unassembled WGS sequence"/>
</dbReference>
<protein>
    <submittedName>
        <fullName evidence="1">Uncharacterized protein</fullName>
    </submittedName>
</protein>
<gene>
    <name evidence="1" type="ORF">HPE56_01640</name>
</gene>
<dbReference type="RefSeq" id="WP_188242027.1">
    <property type="nucleotide sequence ID" value="NZ_JABTCF010000001.1"/>
</dbReference>
<evidence type="ECO:0000313" key="1">
    <source>
        <dbReference type="EMBL" id="MBD0776481.1"/>
    </source>
</evidence>
<evidence type="ECO:0000313" key="2">
    <source>
        <dbReference type="Proteomes" id="UP001166021"/>
    </source>
</evidence>